<dbReference type="EMBL" id="CATOUU010000642">
    <property type="protein sequence ID" value="CAI9936761.1"/>
    <property type="molecule type" value="Genomic_DNA"/>
</dbReference>
<accession>A0AA86U1N7</accession>
<reference evidence="1" key="1">
    <citation type="submission" date="2023-06" db="EMBL/GenBank/DDBJ databases">
        <authorList>
            <person name="Kurt Z."/>
        </authorList>
    </citation>
    <scope>NUCLEOTIDE SEQUENCE</scope>
</reference>
<comment type="caution">
    <text evidence="1">The sequence shown here is derived from an EMBL/GenBank/DDBJ whole genome shotgun (WGS) entry which is preliminary data.</text>
</comment>
<keyword evidence="3" id="KW-1185">Reference proteome</keyword>
<name>A0AA86U1N7_9EUKA</name>
<evidence type="ECO:0000313" key="3">
    <source>
        <dbReference type="Proteomes" id="UP001642409"/>
    </source>
</evidence>
<dbReference type="EMBL" id="CAXDID020000098">
    <property type="protein sequence ID" value="CAL6025244.1"/>
    <property type="molecule type" value="Genomic_DNA"/>
</dbReference>
<proteinExistence type="predicted"/>
<evidence type="ECO:0000313" key="1">
    <source>
        <dbReference type="EMBL" id="CAI9936761.1"/>
    </source>
</evidence>
<evidence type="ECO:0000313" key="2">
    <source>
        <dbReference type="EMBL" id="CAL6025244.1"/>
    </source>
</evidence>
<reference evidence="2 3" key="2">
    <citation type="submission" date="2024-07" db="EMBL/GenBank/DDBJ databases">
        <authorList>
            <person name="Akdeniz Z."/>
        </authorList>
    </citation>
    <scope>NUCLEOTIDE SEQUENCE [LARGE SCALE GENOMIC DNA]</scope>
</reference>
<organism evidence="1">
    <name type="scientific">Hexamita inflata</name>
    <dbReference type="NCBI Taxonomy" id="28002"/>
    <lineage>
        <taxon>Eukaryota</taxon>
        <taxon>Metamonada</taxon>
        <taxon>Diplomonadida</taxon>
        <taxon>Hexamitidae</taxon>
        <taxon>Hexamitinae</taxon>
        <taxon>Hexamita</taxon>
    </lineage>
</organism>
<protein>
    <submittedName>
        <fullName evidence="2">Hypothetical_protein</fullName>
    </submittedName>
</protein>
<dbReference type="Proteomes" id="UP001642409">
    <property type="component" value="Unassembled WGS sequence"/>
</dbReference>
<gene>
    <name evidence="1" type="ORF">HINF_LOCUS24406</name>
    <name evidence="2" type="ORF">HINF_LOCUS30082</name>
</gene>
<sequence>MFKINSKKLIIPQILSNPNSLRNSIETYTELISSNQPLTKNKSVERFPSFVSSSQNECKSEFCSLKYLIKSQNEILNDCETKTEYLQNCFDITEMNVSKMAVHAVKLLKFTKKMVKNEKQ</sequence>
<dbReference type="AlphaFoldDB" id="A0AA86U1N7"/>